<comment type="caution">
    <text evidence="1">The sequence shown here is derived from an EMBL/GenBank/DDBJ whole genome shotgun (WGS) entry which is preliminary data.</text>
</comment>
<dbReference type="EMBL" id="BNCO01000056">
    <property type="protein sequence ID" value="GIL63331.1"/>
    <property type="molecule type" value="Genomic_DNA"/>
</dbReference>
<sequence>MGSLAEPAFTTSQARHDLTTTIHHWQLRDLVVAGDTSDELLYVCDSSVFQYNRRTSEVTAVLSLDWTPNSMTYAHGMLAAGGPSSQLCLKDLREKRVIHRDPLGGSVNNAVHISKMAGQLLLYACNNGGAAVGRATGPILRSTSV</sequence>
<dbReference type="Proteomes" id="UP000747399">
    <property type="component" value="Unassembled WGS sequence"/>
</dbReference>
<dbReference type="AlphaFoldDB" id="A0A8J4BK17"/>
<protein>
    <submittedName>
        <fullName evidence="1">Uncharacterized protein</fullName>
    </submittedName>
</protein>
<dbReference type="InterPro" id="IPR036322">
    <property type="entry name" value="WD40_repeat_dom_sf"/>
</dbReference>
<accession>A0A8J4BK17</accession>
<keyword evidence="2" id="KW-1185">Reference proteome</keyword>
<reference evidence="1" key="1">
    <citation type="journal article" date="2021" name="Proc. Natl. Acad. Sci. U.S.A.">
        <title>Three genomes in the algal genus Volvox reveal the fate of a haploid sex-determining region after a transition to homothallism.</title>
        <authorList>
            <person name="Yamamoto K."/>
            <person name="Hamaji T."/>
            <person name="Kawai-Toyooka H."/>
            <person name="Matsuzaki R."/>
            <person name="Takahashi F."/>
            <person name="Nishimura Y."/>
            <person name="Kawachi M."/>
            <person name="Noguchi H."/>
            <person name="Minakuchi Y."/>
            <person name="Umen J.G."/>
            <person name="Toyoda A."/>
            <person name="Nozaki H."/>
        </authorList>
    </citation>
    <scope>NUCLEOTIDE SEQUENCE</scope>
    <source>
        <strain evidence="1">NIES-3780</strain>
    </source>
</reference>
<dbReference type="PANTHER" id="PTHR43991">
    <property type="entry name" value="WD REPEAT PROTEIN (AFU_ORTHOLOGUE AFUA_8G05640)-RELATED"/>
    <property type="match status" value="1"/>
</dbReference>
<dbReference type="SUPFAM" id="SSF50978">
    <property type="entry name" value="WD40 repeat-like"/>
    <property type="match status" value="1"/>
</dbReference>
<gene>
    <name evidence="1" type="ORF">Vafri_17290</name>
</gene>
<organism evidence="1 2">
    <name type="scientific">Volvox africanus</name>
    <dbReference type="NCBI Taxonomy" id="51714"/>
    <lineage>
        <taxon>Eukaryota</taxon>
        <taxon>Viridiplantae</taxon>
        <taxon>Chlorophyta</taxon>
        <taxon>core chlorophytes</taxon>
        <taxon>Chlorophyceae</taxon>
        <taxon>CS clade</taxon>
        <taxon>Chlamydomonadales</taxon>
        <taxon>Volvocaceae</taxon>
        <taxon>Volvox</taxon>
    </lineage>
</organism>
<proteinExistence type="predicted"/>
<name>A0A8J4BK17_9CHLO</name>
<dbReference type="PANTHER" id="PTHR43991:SF9">
    <property type="entry name" value="DUF2415 DOMAIN-CONTAINING PROTEIN"/>
    <property type="match status" value="1"/>
</dbReference>
<evidence type="ECO:0000313" key="2">
    <source>
        <dbReference type="Proteomes" id="UP000747399"/>
    </source>
</evidence>
<evidence type="ECO:0000313" key="1">
    <source>
        <dbReference type="EMBL" id="GIL63331.1"/>
    </source>
</evidence>